<organism evidence="2">
    <name type="scientific">Loa loa</name>
    <name type="common">Eye worm</name>
    <name type="synonym">Filaria loa</name>
    <dbReference type="NCBI Taxonomy" id="7209"/>
    <lineage>
        <taxon>Eukaryota</taxon>
        <taxon>Metazoa</taxon>
        <taxon>Ecdysozoa</taxon>
        <taxon>Nematoda</taxon>
        <taxon>Chromadorea</taxon>
        <taxon>Rhabditida</taxon>
        <taxon>Spirurina</taxon>
        <taxon>Spiruromorpha</taxon>
        <taxon>Filarioidea</taxon>
        <taxon>Onchocercidae</taxon>
        <taxon>Loa</taxon>
    </lineage>
</organism>
<name>A0A1S0U2T4_LOALO</name>
<evidence type="ECO:0000313" key="2">
    <source>
        <dbReference type="EMBL" id="EFO24240.1"/>
    </source>
</evidence>
<accession>A0A1S0U2T4</accession>
<evidence type="ECO:0000256" key="1">
    <source>
        <dbReference type="SAM" id="MobiDB-lite"/>
    </source>
</evidence>
<dbReference type="GeneID" id="9941646"/>
<feature type="compositionally biased region" description="Basic and acidic residues" evidence="1">
    <location>
        <begin position="21"/>
        <end position="31"/>
    </location>
</feature>
<feature type="region of interest" description="Disordered" evidence="1">
    <location>
        <begin position="1"/>
        <end position="31"/>
    </location>
</feature>
<reference evidence="2" key="1">
    <citation type="submission" date="2012-04" db="EMBL/GenBank/DDBJ databases">
        <title>The Genome Sequence of Loa loa.</title>
        <authorList>
            <consortium name="The Broad Institute Genome Sequencing Platform"/>
            <consortium name="Broad Institute Genome Sequencing Center for Infectious Disease"/>
            <person name="Nutman T.B."/>
            <person name="Fink D.L."/>
            <person name="Russ C."/>
            <person name="Young S."/>
            <person name="Zeng Q."/>
            <person name="Gargeya S."/>
            <person name="Alvarado L."/>
            <person name="Berlin A."/>
            <person name="Chapman S.B."/>
            <person name="Chen Z."/>
            <person name="Freedman E."/>
            <person name="Gellesch M."/>
            <person name="Goldberg J."/>
            <person name="Griggs A."/>
            <person name="Gujja S."/>
            <person name="Heilman E.R."/>
            <person name="Heiman D."/>
            <person name="Howarth C."/>
            <person name="Mehta T."/>
            <person name="Neiman D."/>
            <person name="Pearson M."/>
            <person name="Roberts A."/>
            <person name="Saif S."/>
            <person name="Shea T."/>
            <person name="Shenoy N."/>
            <person name="Sisk P."/>
            <person name="Stolte C."/>
            <person name="Sykes S."/>
            <person name="White J."/>
            <person name="Yandava C."/>
            <person name="Haas B."/>
            <person name="Henn M.R."/>
            <person name="Nusbaum C."/>
            <person name="Birren B."/>
        </authorList>
    </citation>
    <scope>NUCLEOTIDE SEQUENCE [LARGE SCALE GENOMIC DNA]</scope>
</reference>
<protein>
    <submittedName>
        <fullName evidence="2">Uncharacterized protein</fullName>
    </submittedName>
</protein>
<proteinExistence type="predicted"/>
<dbReference type="CTD" id="9941646"/>
<gene>
    <name evidence="2" type="ORF">LOAG_04247</name>
</gene>
<dbReference type="KEGG" id="loa:LOAG_04247"/>
<dbReference type="AlphaFoldDB" id="A0A1S0U2T4"/>
<dbReference type="EMBL" id="JH712112">
    <property type="protein sequence ID" value="EFO24240.1"/>
    <property type="molecule type" value="Genomic_DNA"/>
</dbReference>
<sequence>MNFYNHRNSGPKTTKYIANDNNKEWRKDTSEKCSETIQQAATSDERDSSALSVIVNYSDLALTRYGTRQCENNGPTRGEGAVVGLLIGVQRSCSFRIKRSYLSFCSGLKLFPWEQRVAIVFSLPS</sequence>
<dbReference type="InParanoid" id="A0A1S0U2T4"/>
<feature type="compositionally biased region" description="Polar residues" evidence="1">
    <location>
        <begin position="1"/>
        <end position="12"/>
    </location>
</feature>
<dbReference type="RefSeq" id="XP_003139832.1">
    <property type="nucleotide sequence ID" value="XM_003139784.1"/>
</dbReference>